<sequence>MSNRHLVILWFGIYLIALGFGFTPWGDFSGDAYIRGASLGIITGILTWRKKRTNREEND</sequence>
<dbReference type="EMBL" id="LAZR01021833">
    <property type="protein sequence ID" value="KKL83968.1"/>
    <property type="molecule type" value="Genomic_DNA"/>
</dbReference>
<feature type="transmembrane region" description="Helical" evidence="1">
    <location>
        <begin position="32"/>
        <end position="48"/>
    </location>
</feature>
<name>A0A0F9FCL5_9ZZZZ</name>
<keyword evidence="1" id="KW-0472">Membrane</keyword>
<organism evidence="2">
    <name type="scientific">marine sediment metagenome</name>
    <dbReference type="NCBI Taxonomy" id="412755"/>
    <lineage>
        <taxon>unclassified sequences</taxon>
        <taxon>metagenomes</taxon>
        <taxon>ecological metagenomes</taxon>
    </lineage>
</organism>
<evidence type="ECO:0000256" key="1">
    <source>
        <dbReference type="SAM" id="Phobius"/>
    </source>
</evidence>
<reference evidence="2" key="1">
    <citation type="journal article" date="2015" name="Nature">
        <title>Complex archaea that bridge the gap between prokaryotes and eukaryotes.</title>
        <authorList>
            <person name="Spang A."/>
            <person name="Saw J.H."/>
            <person name="Jorgensen S.L."/>
            <person name="Zaremba-Niedzwiedzka K."/>
            <person name="Martijn J."/>
            <person name="Lind A.E."/>
            <person name="van Eijk R."/>
            <person name="Schleper C."/>
            <person name="Guy L."/>
            <person name="Ettema T.J."/>
        </authorList>
    </citation>
    <scope>NUCLEOTIDE SEQUENCE</scope>
</reference>
<accession>A0A0F9FCL5</accession>
<proteinExistence type="predicted"/>
<protein>
    <submittedName>
        <fullName evidence="2">Uncharacterized protein</fullName>
    </submittedName>
</protein>
<comment type="caution">
    <text evidence="2">The sequence shown here is derived from an EMBL/GenBank/DDBJ whole genome shotgun (WGS) entry which is preliminary data.</text>
</comment>
<feature type="transmembrane region" description="Helical" evidence="1">
    <location>
        <begin position="7"/>
        <end position="26"/>
    </location>
</feature>
<keyword evidence="1" id="KW-1133">Transmembrane helix</keyword>
<evidence type="ECO:0000313" key="2">
    <source>
        <dbReference type="EMBL" id="KKL83968.1"/>
    </source>
</evidence>
<gene>
    <name evidence="2" type="ORF">LCGC14_1969480</name>
</gene>
<keyword evidence="1" id="KW-0812">Transmembrane</keyword>
<dbReference type="AlphaFoldDB" id="A0A0F9FCL5"/>